<dbReference type="AlphaFoldDB" id="A9DM60"/>
<name>A9DM60_9FLAO</name>
<sequence length="279" mass="32898">MKKQTITLLYCLLLSLYNFAQQHTHQTFEEKAFEKALYFTFEGNTHIALHHFKQFAIDYPNSELIPKVTFNTAVILHDLNRTEEAIPLFRKVLYTEYDYETINEAENEELQKEYIVCKNKSAMHLAEIYLDKRDFDKAATYIYLFDQKHKFQHFCGDGHVSHDIYTAKMYARLYAGQQKHDKAIAELIPFMFSNASADDTQFINLLDQLLTTNYTNLELHAFAKTTLNSIKIKKEEIIVYFLNKRIKLAKKDIDTKDYIAFLEKNPLLKKYLSQDVTRV</sequence>
<dbReference type="Proteomes" id="UP000002945">
    <property type="component" value="Unassembled WGS sequence"/>
</dbReference>
<dbReference type="eggNOG" id="ENOG5030PM6">
    <property type="taxonomic scope" value="Bacteria"/>
</dbReference>
<dbReference type="OrthoDB" id="667219at2"/>
<gene>
    <name evidence="2" type="ORF">KAOT1_20772</name>
</gene>
<dbReference type="EMBL" id="ABIB01000002">
    <property type="protein sequence ID" value="EDP97635.1"/>
    <property type="molecule type" value="Genomic_DNA"/>
</dbReference>
<protein>
    <recommendedName>
        <fullName evidence="4">Tetratricopeptide repeat protein</fullName>
    </recommendedName>
</protein>
<keyword evidence="3" id="KW-1185">Reference proteome</keyword>
<evidence type="ECO:0000256" key="1">
    <source>
        <dbReference type="SAM" id="SignalP"/>
    </source>
</evidence>
<feature type="chain" id="PRO_5002737403" description="Tetratricopeptide repeat protein" evidence="1">
    <location>
        <begin position="21"/>
        <end position="279"/>
    </location>
</feature>
<feature type="signal peptide" evidence="1">
    <location>
        <begin position="1"/>
        <end position="20"/>
    </location>
</feature>
<dbReference type="HOGENOM" id="CLU_996706_0_0_10"/>
<accession>A9DM60</accession>
<dbReference type="SUPFAM" id="SSF81901">
    <property type="entry name" value="HCP-like"/>
    <property type="match status" value="1"/>
</dbReference>
<dbReference type="RefSeq" id="WP_007096683.1">
    <property type="nucleotide sequence ID" value="NZ_CP142125.1"/>
</dbReference>
<keyword evidence="1" id="KW-0732">Signal</keyword>
<comment type="caution">
    <text evidence="2">The sequence shown here is derived from an EMBL/GenBank/DDBJ whole genome shotgun (WGS) entry which is preliminary data.</text>
</comment>
<evidence type="ECO:0000313" key="2">
    <source>
        <dbReference type="EMBL" id="EDP97635.1"/>
    </source>
</evidence>
<dbReference type="Gene3D" id="1.25.40.10">
    <property type="entry name" value="Tetratricopeptide repeat domain"/>
    <property type="match status" value="1"/>
</dbReference>
<proteinExistence type="predicted"/>
<organism evidence="2 3">
    <name type="scientific">Kordia algicida OT-1</name>
    <dbReference type="NCBI Taxonomy" id="391587"/>
    <lineage>
        <taxon>Bacteria</taxon>
        <taxon>Pseudomonadati</taxon>
        <taxon>Bacteroidota</taxon>
        <taxon>Flavobacteriia</taxon>
        <taxon>Flavobacteriales</taxon>
        <taxon>Flavobacteriaceae</taxon>
        <taxon>Kordia</taxon>
    </lineage>
</organism>
<evidence type="ECO:0008006" key="4">
    <source>
        <dbReference type="Google" id="ProtNLM"/>
    </source>
</evidence>
<dbReference type="InterPro" id="IPR011990">
    <property type="entry name" value="TPR-like_helical_dom_sf"/>
</dbReference>
<reference evidence="2 3" key="1">
    <citation type="journal article" date="2011" name="J. Bacteriol.">
        <title>Genome sequence of the algicidal bacterium Kordia algicida OT-1.</title>
        <authorList>
            <person name="Lee H.S."/>
            <person name="Kang S.G."/>
            <person name="Kwon K.K."/>
            <person name="Lee J.H."/>
            <person name="Kim S.J."/>
        </authorList>
    </citation>
    <scope>NUCLEOTIDE SEQUENCE [LARGE SCALE GENOMIC DNA]</scope>
    <source>
        <strain evidence="2 3">OT-1</strain>
    </source>
</reference>
<evidence type="ECO:0000313" key="3">
    <source>
        <dbReference type="Proteomes" id="UP000002945"/>
    </source>
</evidence>